<keyword evidence="3" id="KW-1185">Reference proteome</keyword>
<proteinExistence type="predicted"/>
<keyword evidence="1" id="KW-0472">Membrane</keyword>
<reference evidence="3" key="1">
    <citation type="submission" date="2016-10" db="EMBL/GenBank/DDBJ databases">
        <authorList>
            <person name="Varghese N."/>
            <person name="Submissions S."/>
        </authorList>
    </citation>
    <scope>NUCLEOTIDE SEQUENCE [LARGE SCALE GENOMIC DNA]</scope>
    <source>
        <strain evidence="3">DSM 11706</strain>
    </source>
</reference>
<evidence type="ECO:0000313" key="2">
    <source>
        <dbReference type="EMBL" id="SFQ75629.1"/>
    </source>
</evidence>
<dbReference type="EMBL" id="FOXU01000011">
    <property type="protein sequence ID" value="SFQ75629.1"/>
    <property type="molecule type" value="Genomic_DNA"/>
</dbReference>
<dbReference type="RefSeq" id="WP_093538483.1">
    <property type="nucleotide sequence ID" value="NZ_FOXU01000011.1"/>
</dbReference>
<evidence type="ECO:0008006" key="4">
    <source>
        <dbReference type="Google" id="ProtNLM"/>
    </source>
</evidence>
<keyword evidence="1" id="KW-1133">Transmembrane helix</keyword>
<dbReference type="AlphaFoldDB" id="A0A1I6B3X8"/>
<feature type="transmembrane region" description="Helical" evidence="1">
    <location>
        <begin position="29"/>
        <end position="45"/>
    </location>
</feature>
<evidence type="ECO:0000256" key="1">
    <source>
        <dbReference type="SAM" id="Phobius"/>
    </source>
</evidence>
<protein>
    <recommendedName>
        <fullName evidence="4">DUF3953 domain-containing protein</fullName>
    </recommendedName>
</protein>
<dbReference type="InterPro" id="IPR025018">
    <property type="entry name" value="DUF3953"/>
</dbReference>
<evidence type="ECO:0000313" key="3">
    <source>
        <dbReference type="Proteomes" id="UP000198734"/>
    </source>
</evidence>
<gene>
    <name evidence="2" type="ORF">SAMN05421670_0131</name>
</gene>
<name>A0A1I6B3X8_9BACI</name>
<feature type="transmembrane region" description="Helical" evidence="1">
    <location>
        <begin position="57"/>
        <end position="76"/>
    </location>
</feature>
<organism evidence="2 3">
    <name type="scientific">Psychrobacillus psychrotolerans</name>
    <dbReference type="NCBI Taxonomy" id="126156"/>
    <lineage>
        <taxon>Bacteria</taxon>
        <taxon>Bacillati</taxon>
        <taxon>Bacillota</taxon>
        <taxon>Bacilli</taxon>
        <taxon>Bacillales</taxon>
        <taxon>Bacillaceae</taxon>
        <taxon>Psychrobacillus</taxon>
    </lineage>
</organism>
<sequence>MKITKFILALIIIVFSSYGLLSKNFESLPFMMFFLGAFMLLSGLSEFQKDRKRFEGYMFMAVSIFIFFVSIQGFLLN</sequence>
<accession>A0A1I6B3X8</accession>
<dbReference type="Proteomes" id="UP000198734">
    <property type="component" value="Unassembled WGS sequence"/>
</dbReference>
<dbReference type="Pfam" id="PF13129">
    <property type="entry name" value="DUF3953"/>
    <property type="match status" value="1"/>
</dbReference>
<dbReference type="STRING" id="126156.SAMN05421670_0131"/>
<dbReference type="OrthoDB" id="2942989at2"/>
<keyword evidence="1" id="KW-0812">Transmembrane</keyword>